<feature type="compositionally biased region" description="Low complexity" evidence="1">
    <location>
        <begin position="162"/>
        <end position="198"/>
    </location>
</feature>
<feature type="compositionally biased region" description="Pro residues" evidence="1">
    <location>
        <begin position="217"/>
        <end position="226"/>
    </location>
</feature>
<evidence type="ECO:0000256" key="2">
    <source>
        <dbReference type="SAM" id="Phobius"/>
    </source>
</evidence>
<keyword evidence="2" id="KW-1133">Transmembrane helix</keyword>
<organism evidence="3 4">
    <name type="scientific">Streptacidiphilus cavernicola</name>
    <dbReference type="NCBI Taxonomy" id="3342716"/>
    <lineage>
        <taxon>Bacteria</taxon>
        <taxon>Bacillati</taxon>
        <taxon>Actinomycetota</taxon>
        <taxon>Actinomycetes</taxon>
        <taxon>Kitasatosporales</taxon>
        <taxon>Streptomycetaceae</taxon>
        <taxon>Streptacidiphilus</taxon>
    </lineage>
</organism>
<dbReference type="RefSeq" id="WP_380534365.1">
    <property type="nucleotide sequence ID" value="NZ_JBHFAB010000005.1"/>
</dbReference>
<evidence type="ECO:0000256" key="1">
    <source>
        <dbReference type="SAM" id="MobiDB-lite"/>
    </source>
</evidence>
<gene>
    <name evidence="3" type="ORF">ACEZDE_09180</name>
</gene>
<feature type="transmembrane region" description="Helical" evidence="2">
    <location>
        <begin position="38"/>
        <end position="66"/>
    </location>
</feature>
<feature type="region of interest" description="Disordered" evidence="1">
    <location>
        <begin position="105"/>
        <end position="143"/>
    </location>
</feature>
<evidence type="ECO:0000313" key="3">
    <source>
        <dbReference type="EMBL" id="MFC1416815.1"/>
    </source>
</evidence>
<feature type="transmembrane region" description="Helical" evidence="2">
    <location>
        <begin position="6"/>
        <end position="26"/>
    </location>
</feature>
<proteinExistence type="predicted"/>
<feature type="region of interest" description="Disordered" evidence="1">
    <location>
        <begin position="162"/>
        <end position="226"/>
    </location>
</feature>
<reference evidence="3 4" key="1">
    <citation type="submission" date="2024-09" db="EMBL/GenBank/DDBJ databases">
        <authorList>
            <person name="Lee S.D."/>
        </authorList>
    </citation>
    <scope>NUCLEOTIDE SEQUENCE [LARGE SCALE GENOMIC DNA]</scope>
    <source>
        <strain evidence="3 4">N8-3</strain>
    </source>
</reference>
<sequence length="226" mass="25031">MGGIGHAVLYVAFAAVALWLLGELLLQHRAEPHWRGLALLGFLGLVAGVARGSLPLIAVGVVGFGVGQYLVSRSVRTGGRTHWSLRAADGSLPGPLAGLPLLGSVFPTTTAETPPEPAAPQQPEPPEPEPEQLPEPAPEYTYTTYDYSGYDQQQQYQPYEQQPQYDYSGYDQQQQYPQQQQDQYQYQQQGYYYEQQPYPYYPYQPEPVAAPGEPEPEPGGWPPQYG</sequence>
<evidence type="ECO:0000313" key="4">
    <source>
        <dbReference type="Proteomes" id="UP001592531"/>
    </source>
</evidence>
<keyword evidence="4" id="KW-1185">Reference proteome</keyword>
<dbReference type="Proteomes" id="UP001592531">
    <property type="component" value="Unassembled WGS sequence"/>
</dbReference>
<accession>A0ABV6VSU0</accession>
<feature type="compositionally biased region" description="Pro residues" evidence="1">
    <location>
        <begin position="114"/>
        <end position="125"/>
    </location>
</feature>
<keyword evidence="2" id="KW-0812">Transmembrane</keyword>
<comment type="caution">
    <text evidence="3">The sequence shown here is derived from an EMBL/GenBank/DDBJ whole genome shotgun (WGS) entry which is preliminary data.</text>
</comment>
<protein>
    <submittedName>
        <fullName evidence="3">Uncharacterized protein</fullName>
    </submittedName>
</protein>
<dbReference type="EMBL" id="JBHFAB010000005">
    <property type="protein sequence ID" value="MFC1416815.1"/>
    <property type="molecule type" value="Genomic_DNA"/>
</dbReference>
<name>A0ABV6VSU0_9ACTN</name>
<keyword evidence="2" id="KW-0472">Membrane</keyword>